<organism evidence="1 2">
    <name type="scientific">Opisthorchis viverrini</name>
    <name type="common">Southeast Asian liver fluke</name>
    <dbReference type="NCBI Taxonomy" id="6198"/>
    <lineage>
        <taxon>Eukaryota</taxon>
        <taxon>Metazoa</taxon>
        <taxon>Spiralia</taxon>
        <taxon>Lophotrochozoa</taxon>
        <taxon>Platyhelminthes</taxon>
        <taxon>Trematoda</taxon>
        <taxon>Digenea</taxon>
        <taxon>Opisthorchiida</taxon>
        <taxon>Opisthorchiata</taxon>
        <taxon>Opisthorchiidae</taxon>
        <taxon>Opisthorchis</taxon>
    </lineage>
</organism>
<proteinExistence type="predicted"/>
<dbReference type="EMBL" id="KL596633">
    <property type="protein sequence ID" value="KER32508.1"/>
    <property type="molecule type" value="Genomic_DNA"/>
</dbReference>
<dbReference type="RefSeq" id="XP_009163752.1">
    <property type="nucleotide sequence ID" value="XM_009165488.1"/>
</dbReference>
<feature type="non-terminal residue" evidence="1">
    <location>
        <position position="1"/>
    </location>
</feature>
<dbReference type="AlphaFoldDB" id="A0A074ZYG9"/>
<dbReference type="STRING" id="6198.A0A074ZYG9"/>
<gene>
    <name evidence="1" type="ORF">T265_12788</name>
</gene>
<dbReference type="CTD" id="20326956"/>
<dbReference type="KEGG" id="ovi:T265_12788"/>
<reference evidence="1 2" key="1">
    <citation type="submission" date="2013-11" db="EMBL/GenBank/DDBJ databases">
        <title>Opisthorchis viverrini - life in the bile duct.</title>
        <authorList>
            <person name="Young N.D."/>
            <person name="Nagarajan N."/>
            <person name="Lin S.J."/>
            <person name="Korhonen P.K."/>
            <person name="Jex A.R."/>
            <person name="Hall R.S."/>
            <person name="Safavi-Hemami H."/>
            <person name="Kaewkong W."/>
            <person name="Bertrand D."/>
            <person name="Gao S."/>
            <person name="Seet Q."/>
            <person name="Wongkham S."/>
            <person name="Teh B.T."/>
            <person name="Wongkham C."/>
            <person name="Intapan P.M."/>
            <person name="Maleewong W."/>
            <person name="Yang X."/>
            <person name="Hu M."/>
            <person name="Wang Z."/>
            <person name="Hofmann A."/>
            <person name="Sternberg P.W."/>
            <person name="Tan P."/>
            <person name="Wang J."/>
            <person name="Gasser R.B."/>
        </authorList>
    </citation>
    <scope>NUCLEOTIDE SEQUENCE [LARGE SCALE GENOMIC DNA]</scope>
</reference>
<evidence type="ECO:0000313" key="2">
    <source>
        <dbReference type="Proteomes" id="UP000054324"/>
    </source>
</evidence>
<feature type="non-terminal residue" evidence="1">
    <location>
        <position position="225"/>
    </location>
</feature>
<keyword evidence="2" id="KW-1185">Reference proteome</keyword>
<evidence type="ECO:0000313" key="1">
    <source>
        <dbReference type="EMBL" id="KER32508.1"/>
    </source>
</evidence>
<dbReference type="GeneID" id="20326956"/>
<accession>A0A074ZYG9</accession>
<name>A0A074ZYG9_OPIVI</name>
<dbReference type="OrthoDB" id="5062908at2759"/>
<sequence>SALLFHLNRYCEQHSIVIRRGHPQISRNQSLSLDARLQCPPLKQAGQQAALALTLDSLGIDVCCASETRTQDARTVAEIIAPLLCRPENVQWLMSPYRSAVTPFRCLAAMPHEGSTRTGILPGCPSLDRGSREADVGFEPRTFRSVNSRSNHLVHLTPGIILSHKAKIFLLDWIPVDVRDSSGNCYEEVLQGVLNCLCPLTFLPTDCSYDTTNDKFYDTLNALFR</sequence>
<dbReference type="Proteomes" id="UP000054324">
    <property type="component" value="Unassembled WGS sequence"/>
</dbReference>
<protein>
    <submittedName>
        <fullName evidence="1">Uncharacterized protein</fullName>
    </submittedName>
</protein>